<sequence>MHPNAQLLKDFYAAFARRDGNAMAACYHPDAEFSDPVFPGLRHAGVTSMWRMLCERGTDLELTLNDSQADDHSGRAQWDARYTFSMSGKKVLNRVHSEFEFKDGKILRQTDRFGFWTWARQAIGPVGVLLGWSPLVRNKVQAQARRSLDKYMKEHGISGA</sequence>
<evidence type="ECO:0000313" key="3">
    <source>
        <dbReference type="Proteomes" id="UP001207654"/>
    </source>
</evidence>
<dbReference type="Gene3D" id="3.10.450.50">
    <property type="match status" value="1"/>
</dbReference>
<dbReference type="EMBL" id="JAPNKA010000001">
    <property type="protein sequence ID" value="MCY1083037.1"/>
    <property type="molecule type" value="Genomic_DNA"/>
</dbReference>
<dbReference type="InterPro" id="IPR037401">
    <property type="entry name" value="SnoaL-like"/>
</dbReference>
<dbReference type="Pfam" id="PF12680">
    <property type="entry name" value="SnoaL_2"/>
    <property type="match status" value="1"/>
</dbReference>
<evidence type="ECO:0000313" key="2">
    <source>
        <dbReference type="EMBL" id="MCY1083037.1"/>
    </source>
</evidence>
<reference evidence="2 3" key="1">
    <citation type="submission" date="2022-11" db="EMBL/GenBank/DDBJ databases">
        <title>Minimal conservation of predation-associated metabolite biosynthetic gene clusters underscores biosynthetic potential of Myxococcota including descriptions for ten novel species: Archangium lansinium sp. nov., Myxococcus landrumus sp. nov., Nannocystis bai.</title>
        <authorList>
            <person name="Ahearne A."/>
            <person name="Stevens C."/>
            <person name="Phillips K."/>
        </authorList>
    </citation>
    <scope>NUCLEOTIDE SEQUENCE [LARGE SCALE GENOMIC DNA]</scope>
    <source>
        <strain evidence="2 3">MIWBW</strain>
    </source>
</reference>
<accession>A0ABT4AMX6</accession>
<name>A0ABT4AMX6_9BACT</name>
<evidence type="ECO:0000259" key="1">
    <source>
        <dbReference type="Pfam" id="PF12680"/>
    </source>
</evidence>
<keyword evidence="3" id="KW-1185">Reference proteome</keyword>
<dbReference type="SUPFAM" id="SSF54427">
    <property type="entry name" value="NTF2-like"/>
    <property type="match status" value="1"/>
</dbReference>
<feature type="domain" description="SnoaL-like" evidence="1">
    <location>
        <begin position="9"/>
        <end position="108"/>
    </location>
</feature>
<proteinExistence type="predicted"/>
<protein>
    <submittedName>
        <fullName evidence="2">Nuclear transport factor 2 family protein</fullName>
    </submittedName>
</protein>
<dbReference type="Proteomes" id="UP001207654">
    <property type="component" value="Unassembled WGS sequence"/>
</dbReference>
<gene>
    <name evidence="2" type="ORF">OV287_52240</name>
</gene>
<dbReference type="InterPro" id="IPR032710">
    <property type="entry name" value="NTF2-like_dom_sf"/>
</dbReference>
<comment type="caution">
    <text evidence="2">The sequence shown here is derived from an EMBL/GenBank/DDBJ whole genome shotgun (WGS) entry which is preliminary data.</text>
</comment>
<organism evidence="2 3">
    <name type="scientific">Archangium lansingense</name>
    <dbReference type="NCBI Taxonomy" id="2995310"/>
    <lineage>
        <taxon>Bacteria</taxon>
        <taxon>Pseudomonadati</taxon>
        <taxon>Myxococcota</taxon>
        <taxon>Myxococcia</taxon>
        <taxon>Myxococcales</taxon>
        <taxon>Cystobacterineae</taxon>
        <taxon>Archangiaceae</taxon>
        <taxon>Archangium</taxon>
    </lineage>
</organism>
<dbReference type="RefSeq" id="WP_267541582.1">
    <property type="nucleotide sequence ID" value="NZ_JAPNKA010000001.1"/>
</dbReference>